<dbReference type="Proteomes" id="UP000054485">
    <property type="component" value="Unassembled WGS sequence"/>
</dbReference>
<reference evidence="2" key="2">
    <citation type="submission" date="2015-01" db="EMBL/GenBank/DDBJ databases">
        <title>Evolutionary Origins and Diversification of the Mycorrhizal Mutualists.</title>
        <authorList>
            <consortium name="DOE Joint Genome Institute"/>
            <consortium name="Mycorrhizal Genomics Consortium"/>
            <person name="Kohler A."/>
            <person name="Kuo A."/>
            <person name="Nagy L.G."/>
            <person name="Floudas D."/>
            <person name="Copeland A."/>
            <person name="Barry K.W."/>
            <person name="Cichocki N."/>
            <person name="Veneault-Fourrey C."/>
            <person name="LaButti K."/>
            <person name="Lindquist E.A."/>
            <person name="Lipzen A."/>
            <person name="Lundell T."/>
            <person name="Morin E."/>
            <person name="Murat C."/>
            <person name="Riley R."/>
            <person name="Ohm R."/>
            <person name="Sun H."/>
            <person name="Tunlid A."/>
            <person name="Henrissat B."/>
            <person name="Grigoriev I.V."/>
            <person name="Hibbett D.S."/>
            <person name="Martin F."/>
        </authorList>
    </citation>
    <scope>NUCLEOTIDE SEQUENCE [LARGE SCALE GENOMIC DNA]</scope>
    <source>
        <strain evidence="2">UH-Slu-Lm8-n1</strain>
    </source>
</reference>
<keyword evidence="2" id="KW-1185">Reference proteome</keyword>
<evidence type="ECO:0000313" key="2">
    <source>
        <dbReference type="Proteomes" id="UP000054485"/>
    </source>
</evidence>
<sequence length="56" mass="6486">IPSAICRLPTEILSQIFVFCLPQDQHLSPKPGLAPMLLTTIWRRWREVAIGFPKLW</sequence>
<dbReference type="InParanoid" id="A0A0D0AHL2"/>
<feature type="non-terminal residue" evidence="1">
    <location>
        <position position="56"/>
    </location>
</feature>
<dbReference type="AlphaFoldDB" id="A0A0D0AHL2"/>
<evidence type="ECO:0000313" key="1">
    <source>
        <dbReference type="EMBL" id="KIK37619.1"/>
    </source>
</evidence>
<evidence type="ECO:0008006" key="3">
    <source>
        <dbReference type="Google" id="ProtNLM"/>
    </source>
</evidence>
<reference evidence="1 2" key="1">
    <citation type="submission" date="2014-04" db="EMBL/GenBank/DDBJ databases">
        <authorList>
            <consortium name="DOE Joint Genome Institute"/>
            <person name="Kuo A."/>
            <person name="Ruytinx J."/>
            <person name="Rineau F."/>
            <person name="Colpaert J."/>
            <person name="Kohler A."/>
            <person name="Nagy L.G."/>
            <person name="Floudas D."/>
            <person name="Copeland A."/>
            <person name="Barry K.W."/>
            <person name="Cichocki N."/>
            <person name="Veneault-Fourrey C."/>
            <person name="LaButti K."/>
            <person name="Lindquist E.A."/>
            <person name="Lipzen A."/>
            <person name="Lundell T."/>
            <person name="Morin E."/>
            <person name="Murat C."/>
            <person name="Sun H."/>
            <person name="Tunlid A."/>
            <person name="Henrissat B."/>
            <person name="Grigoriev I.V."/>
            <person name="Hibbett D.S."/>
            <person name="Martin F."/>
            <person name="Nordberg H.P."/>
            <person name="Cantor M.N."/>
            <person name="Hua S.X."/>
        </authorList>
    </citation>
    <scope>NUCLEOTIDE SEQUENCE [LARGE SCALE GENOMIC DNA]</scope>
    <source>
        <strain evidence="1 2">UH-Slu-Lm8-n1</strain>
    </source>
</reference>
<protein>
    <recommendedName>
        <fullName evidence="3">F-box domain-containing protein</fullName>
    </recommendedName>
</protein>
<organism evidence="1 2">
    <name type="scientific">Suillus luteus UH-Slu-Lm8-n1</name>
    <dbReference type="NCBI Taxonomy" id="930992"/>
    <lineage>
        <taxon>Eukaryota</taxon>
        <taxon>Fungi</taxon>
        <taxon>Dikarya</taxon>
        <taxon>Basidiomycota</taxon>
        <taxon>Agaricomycotina</taxon>
        <taxon>Agaricomycetes</taxon>
        <taxon>Agaricomycetidae</taxon>
        <taxon>Boletales</taxon>
        <taxon>Suillineae</taxon>
        <taxon>Suillaceae</taxon>
        <taxon>Suillus</taxon>
    </lineage>
</organism>
<proteinExistence type="predicted"/>
<accession>A0A0D0AHL2</accession>
<dbReference type="HOGENOM" id="CLU_018544_6_3_1"/>
<name>A0A0D0AHL2_9AGAM</name>
<gene>
    <name evidence="1" type="ORF">CY34DRAFT_49080</name>
</gene>
<feature type="non-terminal residue" evidence="1">
    <location>
        <position position="1"/>
    </location>
</feature>
<dbReference type="EMBL" id="KN835440">
    <property type="protein sequence ID" value="KIK37619.1"/>
    <property type="molecule type" value="Genomic_DNA"/>
</dbReference>
<dbReference type="OrthoDB" id="2998253at2759"/>
<dbReference type="STRING" id="930992.A0A0D0AHL2"/>